<dbReference type="Proteomes" id="UP000295060">
    <property type="component" value="Unassembled WGS sequence"/>
</dbReference>
<name>A0ABY2F5C0_9ACTN</name>
<evidence type="ECO:0000313" key="3">
    <source>
        <dbReference type="Proteomes" id="UP000295060"/>
    </source>
</evidence>
<evidence type="ECO:0000313" key="2">
    <source>
        <dbReference type="EMBL" id="TDW81751.1"/>
    </source>
</evidence>
<gene>
    <name evidence="2" type="ORF">EV137_7761</name>
</gene>
<reference evidence="2 3" key="1">
    <citation type="submission" date="2019-03" db="EMBL/GenBank/DDBJ databases">
        <title>Genomic Encyclopedia of Type Strains, Phase III (KMG-III): the genomes of soil and plant-associated and newly described type strains.</title>
        <authorList>
            <person name="Whitman W."/>
        </authorList>
    </citation>
    <scope>NUCLEOTIDE SEQUENCE [LARGE SCALE GENOMIC DNA]</scope>
    <source>
        <strain evidence="2 3">VKMAc-2574</strain>
    </source>
</reference>
<comment type="caution">
    <text evidence="2">The sequence shown here is derived from an EMBL/GenBank/DDBJ whole genome shotgun (WGS) entry which is preliminary data.</text>
</comment>
<proteinExistence type="predicted"/>
<keyword evidence="3" id="KW-1185">Reference proteome</keyword>
<feature type="region of interest" description="Disordered" evidence="1">
    <location>
        <begin position="59"/>
        <end position="120"/>
    </location>
</feature>
<protein>
    <submittedName>
        <fullName evidence="2">Uncharacterized protein</fullName>
    </submittedName>
</protein>
<dbReference type="EMBL" id="SODU01000005">
    <property type="protein sequence ID" value="TDW81751.1"/>
    <property type="molecule type" value="Genomic_DNA"/>
</dbReference>
<sequence length="120" mass="12527">MAVAVATWAGGDDIARAPDAGNAGASSGLDCAPAAVVNRPTEAAEKMVVRYEHIPRHHAAVDQLHARKRPPSTISRTPVPRRDVTSAPSWLRLTVPATTPIPRADNADRPVAVSPSGGVK</sequence>
<organism evidence="2 3">
    <name type="scientific">Kribbella pratensis</name>
    <dbReference type="NCBI Taxonomy" id="2512112"/>
    <lineage>
        <taxon>Bacteria</taxon>
        <taxon>Bacillati</taxon>
        <taxon>Actinomycetota</taxon>
        <taxon>Actinomycetes</taxon>
        <taxon>Propionibacteriales</taxon>
        <taxon>Kribbellaceae</taxon>
        <taxon>Kribbella</taxon>
    </lineage>
</organism>
<evidence type="ECO:0000256" key="1">
    <source>
        <dbReference type="SAM" id="MobiDB-lite"/>
    </source>
</evidence>
<accession>A0ABY2F5C0</accession>